<dbReference type="PANTHER" id="PTHR43731">
    <property type="entry name" value="RHOMBOID PROTEASE"/>
    <property type="match status" value="1"/>
</dbReference>
<dbReference type="GO" id="GO:0004252">
    <property type="term" value="F:serine-type endopeptidase activity"/>
    <property type="evidence" value="ECO:0007669"/>
    <property type="project" value="InterPro"/>
</dbReference>
<dbReference type="RefSeq" id="WP_066987441.1">
    <property type="nucleotide sequence ID" value="NZ_LUUI01000156.1"/>
</dbReference>
<dbReference type="InterPro" id="IPR050925">
    <property type="entry name" value="Rhomboid_protease_S54"/>
</dbReference>
<comment type="subcellular location">
    <subcellularLocation>
        <location evidence="1">Membrane</location>
        <topology evidence="1">Multi-pass membrane protein</topology>
    </subcellularLocation>
</comment>
<dbReference type="GO" id="GO:0006508">
    <property type="term" value="P:proteolysis"/>
    <property type="evidence" value="ECO:0007669"/>
    <property type="project" value="UniProtKB-KW"/>
</dbReference>
<keyword evidence="5 7" id="KW-1133">Transmembrane helix</keyword>
<feature type="transmembrane region" description="Helical" evidence="7">
    <location>
        <begin position="130"/>
        <end position="150"/>
    </location>
</feature>
<evidence type="ECO:0000256" key="2">
    <source>
        <dbReference type="ARBA" id="ARBA00009045"/>
    </source>
</evidence>
<evidence type="ECO:0000313" key="10">
    <source>
        <dbReference type="Proteomes" id="UP000078476"/>
    </source>
</evidence>
<keyword evidence="4" id="KW-0378">Hydrolase</keyword>
<keyword evidence="10" id="KW-1185">Reference proteome</keyword>
<dbReference type="AlphaFoldDB" id="A0A177MX29"/>
<keyword evidence="6 7" id="KW-0472">Membrane</keyword>
<dbReference type="GO" id="GO:0016020">
    <property type="term" value="C:membrane"/>
    <property type="evidence" value="ECO:0007669"/>
    <property type="project" value="UniProtKB-SubCell"/>
</dbReference>
<accession>A0A177MX29</accession>
<gene>
    <name evidence="9" type="ORF">A1359_16970</name>
</gene>
<comment type="similarity">
    <text evidence="2">Belongs to the peptidase S54 family.</text>
</comment>
<feature type="domain" description="Peptidase S54 rhomboid" evidence="8">
    <location>
        <begin position="69"/>
        <end position="221"/>
    </location>
</feature>
<evidence type="ECO:0000259" key="8">
    <source>
        <dbReference type="Pfam" id="PF01694"/>
    </source>
</evidence>
<evidence type="ECO:0000313" key="9">
    <source>
        <dbReference type="EMBL" id="OAI10287.1"/>
    </source>
</evidence>
<dbReference type="OrthoDB" id="9814037at2"/>
<evidence type="ECO:0000256" key="6">
    <source>
        <dbReference type="ARBA" id="ARBA00023136"/>
    </source>
</evidence>
<feature type="transmembrane region" description="Helical" evidence="7">
    <location>
        <begin position="157"/>
        <end position="184"/>
    </location>
</feature>
<dbReference type="EMBL" id="LUUI01000156">
    <property type="protein sequence ID" value="OAI10287.1"/>
    <property type="molecule type" value="Genomic_DNA"/>
</dbReference>
<dbReference type="Pfam" id="PF01694">
    <property type="entry name" value="Rhomboid"/>
    <property type="match status" value="1"/>
</dbReference>
<protein>
    <submittedName>
        <fullName evidence="9">Rhomboid family intramembrane serine protease</fullName>
    </submittedName>
</protein>
<evidence type="ECO:0000256" key="4">
    <source>
        <dbReference type="ARBA" id="ARBA00022801"/>
    </source>
</evidence>
<dbReference type="STRING" id="980561.A1359_16970"/>
<keyword evidence="3 7" id="KW-0812">Transmembrane</keyword>
<feature type="transmembrane region" description="Helical" evidence="7">
    <location>
        <begin position="108"/>
        <end position="124"/>
    </location>
</feature>
<dbReference type="FunFam" id="1.20.1540.10:FF:000027">
    <property type="entry name" value="Rhomboid family intramembrane serine protease"/>
    <property type="match status" value="1"/>
</dbReference>
<dbReference type="Gene3D" id="1.20.1540.10">
    <property type="entry name" value="Rhomboid-like"/>
    <property type="match status" value="1"/>
</dbReference>
<reference evidence="9 10" key="1">
    <citation type="submission" date="2016-03" db="EMBL/GenBank/DDBJ databases">
        <authorList>
            <person name="Ploux O."/>
        </authorList>
    </citation>
    <scope>NUCLEOTIDE SEQUENCE [LARGE SCALE GENOMIC DNA]</scope>
    <source>
        <strain evidence="9 10">R-45370</strain>
    </source>
</reference>
<keyword evidence="9" id="KW-0645">Protease</keyword>
<dbReference type="InterPro" id="IPR022764">
    <property type="entry name" value="Peptidase_S54_rhomboid_dom"/>
</dbReference>
<organism evidence="9 10">
    <name type="scientific">Methylomonas lenta</name>
    <dbReference type="NCBI Taxonomy" id="980561"/>
    <lineage>
        <taxon>Bacteria</taxon>
        <taxon>Pseudomonadati</taxon>
        <taxon>Pseudomonadota</taxon>
        <taxon>Gammaproteobacteria</taxon>
        <taxon>Methylococcales</taxon>
        <taxon>Methylococcaceae</taxon>
        <taxon>Methylomonas</taxon>
    </lineage>
</organism>
<evidence type="ECO:0000256" key="3">
    <source>
        <dbReference type="ARBA" id="ARBA00022692"/>
    </source>
</evidence>
<evidence type="ECO:0000256" key="7">
    <source>
        <dbReference type="SAM" id="Phobius"/>
    </source>
</evidence>
<name>A0A177MX29_9GAMM</name>
<proteinExistence type="inferred from homology"/>
<evidence type="ECO:0000256" key="5">
    <source>
        <dbReference type="ARBA" id="ARBA00022989"/>
    </source>
</evidence>
<feature type="transmembrane region" description="Helical" evidence="7">
    <location>
        <begin position="204"/>
        <end position="222"/>
    </location>
</feature>
<dbReference type="SUPFAM" id="SSF144091">
    <property type="entry name" value="Rhomboid-like"/>
    <property type="match status" value="1"/>
</dbReference>
<dbReference type="InterPro" id="IPR035952">
    <property type="entry name" value="Rhomboid-like_sf"/>
</dbReference>
<dbReference type="Proteomes" id="UP000078476">
    <property type="component" value="Unassembled WGS sequence"/>
</dbReference>
<feature type="transmembrane region" description="Helical" evidence="7">
    <location>
        <begin position="68"/>
        <end position="96"/>
    </location>
</feature>
<comment type="caution">
    <text evidence="9">The sequence shown here is derived from an EMBL/GenBank/DDBJ whole genome shotgun (WGS) entry which is preliminary data.</text>
</comment>
<feature type="transmembrane region" description="Helical" evidence="7">
    <location>
        <begin position="12"/>
        <end position="34"/>
    </location>
</feature>
<dbReference type="PANTHER" id="PTHR43731:SF14">
    <property type="entry name" value="PRESENILIN-ASSOCIATED RHOMBOID-LIKE PROTEIN, MITOCHONDRIAL"/>
    <property type="match status" value="1"/>
</dbReference>
<evidence type="ECO:0000256" key="1">
    <source>
        <dbReference type="ARBA" id="ARBA00004141"/>
    </source>
</evidence>
<sequence>MIPIRDSIPCNTTPYVTWVIMGICVLVFLLMLLMPNPMAQHFLSLYGMVPLRYTNPTWSQHFGLPPDYYFSFLSSLFLHGGWAHLAVNMMFMWIFADNIEDLMGHTRFLVFYLLCGLFATYAQWYFSQNLVVPVVGASGAIAGVLGAYFFKFPYARVVILVPILIFPLFFEIPAIAFLGLWVILQLYELSTASVFPGMGGNSAWWAHLGGFAMGALIHPLFIEKKPTTFDADDADAESIE</sequence>